<dbReference type="RefSeq" id="WP_100877916.1">
    <property type="nucleotide sequence ID" value="NZ_JBICSI010000002.1"/>
</dbReference>
<evidence type="ECO:0000256" key="1">
    <source>
        <dbReference type="ARBA" id="ARBA00023004"/>
    </source>
</evidence>
<evidence type="ECO:0000256" key="2">
    <source>
        <dbReference type="ARBA" id="ARBA00023239"/>
    </source>
</evidence>
<organism evidence="4 5">
    <name type="scientific">Pseudonocardia alni</name>
    <name type="common">Amycolata alni</name>
    <dbReference type="NCBI Taxonomy" id="33907"/>
    <lineage>
        <taxon>Bacteria</taxon>
        <taxon>Bacillati</taxon>
        <taxon>Actinomycetota</taxon>
        <taxon>Actinomycetes</taxon>
        <taxon>Pseudonocardiales</taxon>
        <taxon>Pseudonocardiaceae</taxon>
        <taxon>Pseudonocardia</taxon>
    </lineage>
</organism>
<evidence type="ECO:0000313" key="4">
    <source>
        <dbReference type="EMBL" id="PKB29543.1"/>
    </source>
</evidence>
<dbReference type="GO" id="GO:0016829">
    <property type="term" value="F:lyase activity"/>
    <property type="evidence" value="ECO:0007669"/>
    <property type="project" value="UniProtKB-KW"/>
</dbReference>
<protein>
    <submittedName>
        <fullName evidence="4">Aconitase subunit 1</fullName>
    </submittedName>
</protein>
<dbReference type="EMBL" id="PHUJ01000003">
    <property type="protein sequence ID" value="PKB29543.1"/>
    <property type="molecule type" value="Genomic_DNA"/>
</dbReference>
<dbReference type="Proteomes" id="UP000232453">
    <property type="component" value="Unassembled WGS sequence"/>
</dbReference>
<gene>
    <name evidence="4" type="ORF">ATL51_1174</name>
</gene>
<proteinExistence type="predicted"/>
<dbReference type="PANTHER" id="PTHR36577:SF3">
    <property type="entry name" value="DUF521 DOMAIN PROTEIN (AFU_ORTHOLOGUE AFUA_6G00490)"/>
    <property type="match status" value="1"/>
</dbReference>
<sequence>MILTDDDRRMLDGAEGPAVAAAMDLLTRYAEALDAERLCSVRNVAGTATQPSPLKARLVAEGGWDRAFSVINLDSDETHEIPPMAVPTCQLQQGFGADAAAVAPYPAQFVELQADAETFYGRRGVSILATCTPYQVGNLPVRGEHCAWMESSAVVYANSVLGARTNCEGTASTGAASLTGRVPCWGNHHDEHRRGTHLVRVDTPVGGFLDWGLLGYFTGDVVQEARPVVTGDLALPDLTDLKHFGAAAASSGGVEMYHVPGVTPEAPTVEAAFGGGGAVPADAVVYGAAERAATYARLNDQGTSAGVDFVLLGCPHASLDQIRDVARLLDGRRLHDGTSLWIMAPRALAAVAERSGYTATIEAAGAKVLTDSCPAMSRLAPPGTRVFATDSAKQAHYLPAILGIEAWFGTTEDCVRAAVTGRWSGELR</sequence>
<reference evidence="4 5" key="1">
    <citation type="submission" date="2017-11" db="EMBL/GenBank/DDBJ databases">
        <title>Sequencing the genomes of 1000 actinobacteria strains.</title>
        <authorList>
            <person name="Klenk H.-P."/>
        </authorList>
    </citation>
    <scope>NUCLEOTIDE SEQUENCE [LARGE SCALE GENOMIC DNA]</scope>
    <source>
        <strain evidence="4 5">DSM 44104</strain>
    </source>
</reference>
<dbReference type="InterPro" id="IPR007506">
    <property type="entry name" value="PMDh-L-like_dom"/>
</dbReference>
<dbReference type="AlphaFoldDB" id="A0AA44ZN57"/>
<keyword evidence="1" id="KW-0408">Iron</keyword>
<dbReference type="Pfam" id="PF04412">
    <property type="entry name" value="AcnX"/>
    <property type="match status" value="1"/>
</dbReference>
<dbReference type="PANTHER" id="PTHR36577">
    <property type="entry name" value="DUF521 DOMAIN PROTEIN (AFU_ORTHOLOGUE AFUA_6G00490)"/>
    <property type="match status" value="1"/>
</dbReference>
<comment type="caution">
    <text evidence="4">The sequence shown here is derived from an EMBL/GenBank/DDBJ whole genome shotgun (WGS) entry which is preliminary data.</text>
</comment>
<dbReference type="InterPro" id="IPR036008">
    <property type="entry name" value="Aconitase_4Fe-4S_dom"/>
</dbReference>
<keyword evidence="2" id="KW-0456">Lyase</keyword>
<name>A0AA44ZN57_PSEA5</name>
<evidence type="ECO:0000259" key="3">
    <source>
        <dbReference type="Pfam" id="PF04412"/>
    </source>
</evidence>
<accession>A0AA44ZN57</accession>
<evidence type="ECO:0000313" key="5">
    <source>
        <dbReference type="Proteomes" id="UP000232453"/>
    </source>
</evidence>
<dbReference type="SUPFAM" id="SSF53732">
    <property type="entry name" value="Aconitase iron-sulfur domain"/>
    <property type="match status" value="1"/>
</dbReference>
<feature type="domain" description="Phosphomevalonate dehydratase large subunit-like" evidence="3">
    <location>
        <begin position="1"/>
        <end position="416"/>
    </location>
</feature>